<organism evidence="1 2">
    <name type="scientific">Nephila pilipes</name>
    <name type="common">Giant wood spider</name>
    <name type="synonym">Nephila maculata</name>
    <dbReference type="NCBI Taxonomy" id="299642"/>
    <lineage>
        <taxon>Eukaryota</taxon>
        <taxon>Metazoa</taxon>
        <taxon>Ecdysozoa</taxon>
        <taxon>Arthropoda</taxon>
        <taxon>Chelicerata</taxon>
        <taxon>Arachnida</taxon>
        <taxon>Araneae</taxon>
        <taxon>Araneomorphae</taxon>
        <taxon>Entelegynae</taxon>
        <taxon>Araneoidea</taxon>
        <taxon>Nephilidae</taxon>
        <taxon>Nephila</taxon>
    </lineage>
</organism>
<dbReference type="OrthoDB" id="10484151at2759"/>
<proteinExistence type="predicted"/>
<protein>
    <submittedName>
        <fullName evidence="1">Uncharacterized protein</fullName>
    </submittedName>
</protein>
<dbReference type="EMBL" id="BMAW01072214">
    <property type="protein sequence ID" value="GFT81828.1"/>
    <property type="molecule type" value="Genomic_DNA"/>
</dbReference>
<dbReference type="Proteomes" id="UP000887013">
    <property type="component" value="Unassembled WGS sequence"/>
</dbReference>
<evidence type="ECO:0000313" key="2">
    <source>
        <dbReference type="Proteomes" id="UP000887013"/>
    </source>
</evidence>
<comment type="caution">
    <text evidence="1">The sequence shown here is derived from an EMBL/GenBank/DDBJ whole genome shotgun (WGS) entry which is preliminary data.</text>
</comment>
<keyword evidence="2" id="KW-1185">Reference proteome</keyword>
<dbReference type="AlphaFoldDB" id="A0A8X6U4Z5"/>
<sequence length="109" mass="12449">MRTLAYKQTDKNVDVEKRPSCLSISIGLEKNAAIDSRKWTRSTEPSLHTCIMQSPEVSTVMTHRPISSYKIAHPFIYPPSHNQQPLQPPQSFLFSLTKQTLMTDENYAL</sequence>
<accession>A0A8X6U4Z5</accession>
<reference evidence="1" key="1">
    <citation type="submission" date="2020-08" db="EMBL/GenBank/DDBJ databases">
        <title>Multicomponent nature underlies the extraordinary mechanical properties of spider dragline silk.</title>
        <authorList>
            <person name="Kono N."/>
            <person name="Nakamura H."/>
            <person name="Mori M."/>
            <person name="Yoshida Y."/>
            <person name="Ohtoshi R."/>
            <person name="Malay A.D."/>
            <person name="Moran D.A.P."/>
            <person name="Tomita M."/>
            <person name="Numata K."/>
            <person name="Arakawa K."/>
        </authorList>
    </citation>
    <scope>NUCLEOTIDE SEQUENCE</scope>
</reference>
<name>A0A8X6U4Z5_NEPPI</name>
<evidence type="ECO:0000313" key="1">
    <source>
        <dbReference type="EMBL" id="GFT81828.1"/>
    </source>
</evidence>
<gene>
    <name evidence="1" type="ORF">NPIL_413821</name>
</gene>